<evidence type="ECO:0000313" key="2">
    <source>
        <dbReference type="Proteomes" id="UP000030753"/>
    </source>
</evidence>
<dbReference type="HOGENOM" id="CLU_1272343_0_0_1"/>
<accession>W9JA06</accession>
<organism evidence="1 2">
    <name type="scientific">Fusarium oxysporum NRRL 32931</name>
    <dbReference type="NCBI Taxonomy" id="660029"/>
    <lineage>
        <taxon>Eukaryota</taxon>
        <taxon>Fungi</taxon>
        <taxon>Dikarya</taxon>
        <taxon>Ascomycota</taxon>
        <taxon>Pezizomycotina</taxon>
        <taxon>Sordariomycetes</taxon>
        <taxon>Hypocreomycetidae</taxon>
        <taxon>Hypocreales</taxon>
        <taxon>Nectriaceae</taxon>
        <taxon>Fusarium</taxon>
        <taxon>Fusarium oxysporum species complex</taxon>
    </lineage>
</organism>
<dbReference type="EMBL" id="JH717839">
    <property type="protein sequence ID" value="EWZ02441.1"/>
    <property type="molecule type" value="Genomic_DNA"/>
</dbReference>
<proteinExistence type="predicted"/>
<gene>
    <name evidence="1" type="ORF">FOYG_01709</name>
</gene>
<dbReference type="Proteomes" id="UP000030753">
    <property type="component" value="Unassembled WGS sequence"/>
</dbReference>
<reference evidence="1 2" key="1">
    <citation type="submission" date="2011-06" db="EMBL/GenBank/DDBJ databases">
        <title>The Genome Sequence of Fusarium oxysporum FOSC 3-a.</title>
        <authorList>
            <consortium name="The Broad Institute Genome Sequencing Platform"/>
            <person name="Ma L.-J."/>
            <person name="Gale L.R."/>
            <person name="Schwartz D.C."/>
            <person name="Zhou S."/>
            <person name="Corby-Kistler H."/>
            <person name="Young S.K."/>
            <person name="Zeng Q."/>
            <person name="Gargeya S."/>
            <person name="Fitzgerald M."/>
            <person name="Haas B."/>
            <person name="Abouelleil A."/>
            <person name="Alvarado L."/>
            <person name="Arachchi H.M."/>
            <person name="Berlin A."/>
            <person name="Brown A."/>
            <person name="Chapman S.B."/>
            <person name="Chen Z."/>
            <person name="Dunbar C."/>
            <person name="Freedman E."/>
            <person name="Gearin G."/>
            <person name="Gellesch M."/>
            <person name="Goldberg J."/>
            <person name="Griggs A."/>
            <person name="Gujja S."/>
            <person name="Heiman D."/>
            <person name="Howarth C."/>
            <person name="Larson L."/>
            <person name="Lui A."/>
            <person name="MacDonald P.J.P."/>
            <person name="Mehta T."/>
            <person name="Montmayeur A."/>
            <person name="Murphy C."/>
            <person name="Neiman D."/>
            <person name="Pearson M."/>
            <person name="Priest M."/>
            <person name="Roberts A."/>
            <person name="Saif S."/>
            <person name="Shea T."/>
            <person name="Shenoy N."/>
            <person name="Sisk P."/>
            <person name="Stolte C."/>
            <person name="Sykes S."/>
            <person name="Wortman J."/>
            <person name="Nusbaum C."/>
            <person name="Birren B."/>
        </authorList>
    </citation>
    <scope>NUCLEOTIDE SEQUENCE [LARGE SCALE GENOMIC DNA]</scope>
    <source>
        <strain evidence="2">FOSC 3-a</strain>
    </source>
</reference>
<dbReference type="AlphaFoldDB" id="W9JA06"/>
<name>W9JA06_FUSOX</name>
<sequence>MGRYCKRWNTLLAVSPFERQLACRFLGVRFQIESSEVPKMCKGILLGRPLAFGLRNDQGRVPFFLDLLDLRRRNGKHHGGIGRVILLWHRAFDIKKRLDNFEPCPSLLLQRASARASNWQSVLCSCSPLKLTHTFASYRVMLPFRASSLRASKLSAISADTGLCVPRLTLRFSILFLTMSCLKCSESSSSFQYPKRRHAHSSHAINPSEFRGTMRDESFLLGKGSTRMRRSEGRSSIGKGA</sequence>
<evidence type="ECO:0000313" key="1">
    <source>
        <dbReference type="EMBL" id="EWZ02441.1"/>
    </source>
</evidence>
<protein>
    <submittedName>
        <fullName evidence="1">Uncharacterized protein</fullName>
    </submittedName>
</protein>